<evidence type="ECO:0000313" key="3">
    <source>
        <dbReference type="Proteomes" id="UP000626109"/>
    </source>
</evidence>
<reference evidence="2" key="1">
    <citation type="submission" date="2021-02" db="EMBL/GenBank/DDBJ databases">
        <authorList>
            <person name="Dougan E. K."/>
            <person name="Rhodes N."/>
            <person name="Thang M."/>
            <person name="Chan C."/>
        </authorList>
    </citation>
    <scope>NUCLEOTIDE SEQUENCE</scope>
</reference>
<feature type="non-terminal residue" evidence="2">
    <location>
        <position position="840"/>
    </location>
</feature>
<feature type="region of interest" description="Disordered" evidence="1">
    <location>
        <begin position="330"/>
        <end position="358"/>
    </location>
</feature>
<evidence type="ECO:0000256" key="1">
    <source>
        <dbReference type="SAM" id="MobiDB-lite"/>
    </source>
</evidence>
<dbReference type="Proteomes" id="UP000626109">
    <property type="component" value="Unassembled WGS sequence"/>
</dbReference>
<feature type="compositionally biased region" description="Low complexity" evidence="1">
    <location>
        <begin position="90"/>
        <end position="103"/>
    </location>
</feature>
<dbReference type="EMBL" id="CAJNNW010004964">
    <property type="protein sequence ID" value="CAE8646951.1"/>
    <property type="molecule type" value="Genomic_DNA"/>
</dbReference>
<evidence type="ECO:0000313" key="2">
    <source>
        <dbReference type="EMBL" id="CAE8646951.1"/>
    </source>
</evidence>
<feature type="compositionally biased region" description="Low complexity" evidence="1">
    <location>
        <begin position="417"/>
        <end position="467"/>
    </location>
</feature>
<feature type="compositionally biased region" description="Polar residues" evidence="1">
    <location>
        <begin position="815"/>
        <end position="825"/>
    </location>
</feature>
<name>A0A813I8L6_POLGL</name>
<dbReference type="AlphaFoldDB" id="A0A813I8L6"/>
<feature type="region of interest" description="Disordered" evidence="1">
    <location>
        <begin position="579"/>
        <end position="620"/>
    </location>
</feature>
<sequence>VLVFAEDSRRAVLLNGKVLASGQEASELSHHDRLCLGRALLLRLHVPMQAGVDTIDESEEHCGFMKRPSDQMLVLVDGIQEMLPALPRTPASSSSSSAASAAPAEKHGAFGSTPDFEHLKPFLEHSESLEDLREYVKDVFQKLEAPHSVALFEILREACHLVDEANMITREVRPEDNMSFQVELLWDIFSDPDNCLIIRLFGGVSHADQPQEIIHAWPYSKFRERLDLMRDAYRVHCQAGGGWRGRGELQDPWMEVQLGFFSQQLVAAKIEEKLRAAACRALATLSSGSSFPAAPSASGPMCADGAVHDGSGPSASQLAVAQLSMNFGRSPSRIKARIRSPRTPGAGGGTGSGANISGTSVVSSAGALLEVDPDLPLDVVRTQDPPSLNTTPAPPEPVTMSAATQTEKKRKHRHMHSAYATTSSKAPPTSTCTPVTSTPASTATASSSSSDQATGATSSSGASTAAADYPPVEDIADAARGLSTHGINLLVEAMNRVKHTLSGKHMAEFLQQKIRTLHKVFPAEPGKDAMDWLINGCQEEDKCSSAHVKGIVGVRMPTTVHRVLKLKAWTRLVAMKKAQRDKEKFRGSSGRGEKDDDESSPGKPPKTRSGAASPDRIAPVAPVRQQPQDLLSMDEAPSAKSNGADSLLLSFDDDQPALPTDFSKPVERTALPAHVEFDLTRCEKPPLASAVAAGVAQPRAGSVTTSSGWPSTDSSQDALAAIQALAAQSGISAEQLLLAAQQLQSGGGERVSSLAASSVPASMQALAPSIAASPFGGYPGTFDLAVGSSPGSFLGRPPEIGLEPSVSDPFGFQQPVAQPSSTESPSKPKDSFGDLTGFAL</sequence>
<feature type="region of interest" description="Disordered" evidence="1">
    <location>
        <begin position="377"/>
        <end position="467"/>
    </location>
</feature>
<accession>A0A813I8L6</accession>
<feature type="compositionally biased region" description="Basic and acidic residues" evidence="1">
    <location>
        <begin position="579"/>
        <end position="594"/>
    </location>
</feature>
<gene>
    <name evidence="2" type="ORF">PGLA2088_LOCUS5266</name>
</gene>
<organism evidence="2 3">
    <name type="scientific">Polarella glacialis</name>
    <name type="common">Dinoflagellate</name>
    <dbReference type="NCBI Taxonomy" id="89957"/>
    <lineage>
        <taxon>Eukaryota</taxon>
        <taxon>Sar</taxon>
        <taxon>Alveolata</taxon>
        <taxon>Dinophyceae</taxon>
        <taxon>Suessiales</taxon>
        <taxon>Suessiaceae</taxon>
        <taxon>Polarella</taxon>
    </lineage>
</organism>
<feature type="region of interest" description="Disordered" evidence="1">
    <location>
        <begin position="632"/>
        <end position="652"/>
    </location>
</feature>
<protein>
    <submittedName>
        <fullName evidence="2">Uncharacterized protein</fullName>
    </submittedName>
</protein>
<comment type="caution">
    <text evidence="2">The sequence shown here is derived from an EMBL/GenBank/DDBJ whole genome shotgun (WGS) entry which is preliminary data.</text>
</comment>
<proteinExistence type="predicted"/>
<feature type="region of interest" description="Disordered" evidence="1">
    <location>
        <begin position="86"/>
        <end position="107"/>
    </location>
</feature>
<feature type="region of interest" description="Disordered" evidence="1">
    <location>
        <begin position="788"/>
        <end position="840"/>
    </location>
</feature>